<reference evidence="3 4" key="1">
    <citation type="submission" date="2019-03" db="EMBL/GenBank/DDBJ databases">
        <title>Complete Genome Sequence of Allofrancisella inopinata Strain SYSU YG23 Isolated from Water-Cooling Systems in China.</title>
        <authorList>
            <person name="Ohrman C."/>
            <person name="Uneklint I."/>
            <person name="Sjodin A."/>
        </authorList>
    </citation>
    <scope>NUCLEOTIDE SEQUENCE [LARGE SCALE GENOMIC DNA]</scope>
    <source>
        <strain evidence="3 4">SYSU YG23</strain>
    </source>
</reference>
<dbReference type="KEGG" id="aii:E4K63_02305"/>
<gene>
    <name evidence="3" type="ORF">E4K63_02305</name>
</gene>
<dbReference type="PANTHER" id="PTHR34704:SF1">
    <property type="entry name" value="ATPASE"/>
    <property type="match status" value="1"/>
</dbReference>
<dbReference type="InterPro" id="IPR041682">
    <property type="entry name" value="AAA_14"/>
</dbReference>
<feature type="domain" description="AAA" evidence="2">
    <location>
        <begin position="26"/>
        <end position="173"/>
    </location>
</feature>
<protein>
    <submittedName>
        <fullName evidence="3">ATP-binding protein</fullName>
    </submittedName>
</protein>
<dbReference type="AlphaFoldDB" id="A0AAE6YHV3"/>
<evidence type="ECO:0000259" key="2">
    <source>
        <dbReference type="Pfam" id="PF13173"/>
    </source>
</evidence>
<dbReference type="Pfam" id="PF03008">
    <property type="entry name" value="DUF234"/>
    <property type="match status" value="1"/>
</dbReference>
<dbReference type="EMBL" id="CP038241">
    <property type="protein sequence ID" value="QIV95722.1"/>
    <property type="molecule type" value="Genomic_DNA"/>
</dbReference>
<dbReference type="InterPro" id="IPR004256">
    <property type="entry name" value="DUF234"/>
</dbReference>
<keyword evidence="3" id="KW-0067">ATP-binding</keyword>
<organism evidence="3 4">
    <name type="scientific">Allofrancisella inopinata</name>
    <dbReference type="NCBI Taxonomy" id="1085647"/>
    <lineage>
        <taxon>Bacteria</taxon>
        <taxon>Pseudomonadati</taxon>
        <taxon>Pseudomonadota</taxon>
        <taxon>Gammaproteobacteria</taxon>
        <taxon>Thiotrichales</taxon>
        <taxon>Francisellaceae</taxon>
        <taxon>Allofrancisella</taxon>
    </lineage>
</organism>
<dbReference type="Proteomes" id="UP000502004">
    <property type="component" value="Chromosome"/>
</dbReference>
<name>A0AAE6YHV3_9GAMM</name>
<dbReference type="Gene3D" id="3.40.50.300">
    <property type="entry name" value="P-loop containing nucleotide triphosphate hydrolases"/>
    <property type="match status" value="1"/>
</dbReference>
<keyword evidence="3" id="KW-0547">Nucleotide-binding</keyword>
<dbReference type="PANTHER" id="PTHR34704">
    <property type="entry name" value="ATPASE"/>
    <property type="match status" value="1"/>
</dbReference>
<evidence type="ECO:0000313" key="3">
    <source>
        <dbReference type="EMBL" id="QIV95722.1"/>
    </source>
</evidence>
<dbReference type="Pfam" id="PF13173">
    <property type="entry name" value="AAA_14"/>
    <property type="match status" value="1"/>
</dbReference>
<dbReference type="SUPFAM" id="SSF52540">
    <property type="entry name" value="P-loop containing nucleoside triphosphate hydrolases"/>
    <property type="match status" value="1"/>
</dbReference>
<evidence type="ECO:0000259" key="1">
    <source>
        <dbReference type="Pfam" id="PF03008"/>
    </source>
</evidence>
<keyword evidence="4" id="KW-1185">Reference proteome</keyword>
<proteinExistence type="predicted"/>
<sequence>MKFYNRENELALLSKADKLKSKRSIMTMLIGRRRIGKTTLALHNYTKDKVLYLFVSKKAEVLLCQDFCEEITNKLDIRIFGNLSAFEDIFAYLLELGKTQSFTIIIDEFQEFLKINPSIYSGIQKLWDLNKHTSKIHLITCGSIYHLMKKIYEDSGEPLFGRCDFKIELKPFKPSVLKEILQDNQSYTTDNMLDFYSLTGGVAKYIELFVLNDSFDLQSMVDVIVEPNSIFLNEGKNRLIEEFGKDYGTYFSILSLIAESKTSRSEIESIIQSNISGHLYRLEHDYSIIRSIKPINAKPNSKVQKYEIVDIFLAFWFRFIFKYQSLVEAENFTRLKEIIYRDISIFKGKTLERLFIEMLKEKQDYTKIGLYWERGNKNEIDIVAIDDIDKKMLICEVKLNEKKLDLNKLIHKSKKLVDQYSDYKIDYKLSSLDDINCMVHRDSFNE</sequence>
<dbReference type="RefSeq" id="WP_133942393.1">
    <property type="nucleotide sequence ID" value="NZ_CP038241.1"/>
</dbReference>
<dbReference type="InterPro" id="IPR027417">
    <property type="entry name" value="P-loop_NTPase"/>
</dbReference>
<accession>A0AAE6YHV3</accession>
<evidence type="ECO:0000313" key="4">
    <source>
        <dbReference type="Proteomes" id="UP000502004"/>
    </source>
</evidence>
<dbReference type="GO" id="GO:0005524">
    <property type="term" value="F:ATP binding"/>
    <property type="evidence" value="ECO:0007669"/>
    <property type="project" value="UniProtKB-KW"/>
</dbReference>
<feature type="domain" description="DUF234" evidence="1">
    <location>
        <begin position="316"/>
        <end position="403"/>
    </location>
</feature>